<dbReference type="InterPro" id="IPR043519">
    <property type="entry name" value="NT_sf"/>
</dbReference>
<dbReference type="PANTHER" id="PTHR12271">
    <property type="entry name" value="POLY A POLYMERASE CID PAP -RELATED"/>
    <property type="match status" value="1"/>
</dbReference>
<reference evidence="2" key="1">
    <citation type="journal article" date="2014" name="PLoS Negl. Trop. Dis.">
        <title>Identification and characterization of seminal fluid proteins in the Asian tiger mosquito, Aedes albopictus.</title>
        <authorList>
            <person name="Boes K.E."/>
            <person name="Ribeiro J.M."/>
            <person name="Wong A."/>
            <person name="Harrington L.C."/>
            <person name="Wolfner M.F."/>
            <person name="Sirot L.K."/>
        </authorList>
    </citation>
    <scope>NUCLEOTIDE SEQUENCE</scope>
    <source>
        <tissue evidence="2">Reproductive organs</tissue>
    </source>
</reference>
<evidence type="ECO:0000313" key="2">
    <source>
        <dbReference type="EMBL" id="JAC12836.1"/>
    </source>
</evidence>
<protein>
    <submittedName>
        <fullName evidence="2">Putative s-m checkpoint control protein cid1</fullName>
    </submittedName>
</protein>
<dbReference type="VEuPathDB" id="VectorBase:AALFPA_054292"/>
<dbReference type="SUPFAM" id="SSF81631">
    <property type="entry name" value="PAP/OAS1 substrate-binding domain"/>
    <property type="match status" value="1"/>
</dbReference>
<dbReference type="Gene3D" id="1.10.1410.10">
    <property type="match status" value="1"/>
</dbReference>
<sequence>MSHFHLQLFATRLNEITEDYLQRVNWIYQGVVPEIGRLLEAIDSTCSKQQVSSPQSLVFGDVHSLRDILRFFKPIQCCEKSLLNSDTLIKHLMQHGTDGREELDSGTKSSAIFFNLFVQLATGVLVRYDNNYDQIEQYTVQLLRKAAAYLDCIQLKPIRVDGSAAVTFTENVTFAKWKYVFDYTCTICTKRGIDNCRHEGAIAWYMIHLNTMVSNPIRHLGSKKHATSLRDCLGDRIVAEIRPAVRQAPANSQLLTTAAKYLMEVREIELDKLCTIGTAVQRTTPYEAVFDYLNAKLGTMLRESTIVPFGSRVTGLANQASDLDLSVKVGQGMQPKAVYHKILAWAGKNENKPEVTVERQIPQGPMVLRLKIRSLQLTIDLTLNSPYVVGNAKIVDYFFRLQPMARKLFFLLKEWMKRTDIGDSFHHNVLISLIVFYMQTEQCLPPVFPLINGPEKINGLYNTSFVERITLYAEPIDFLTLVKDFFAYWARFDWVRTGASVKEATVKPKGAFCNRANHQQPMVVTDYFDPTRNVAGNVRKEDCEKFARACKEAVGVLKAKRTF</sequence>
<dbReference type="VEuPathDB" id="VectorBase:AALF013089"/>
<accession>A0A023EV12</accession>
<proteinExistence type="evidence at transcript level"/>
<feature type="domain" description="Poly(A) RNA polymerase mitochondrial-like central palm" evidence="1">
    <location>
        <begin position="288"/>
        <end position="398"/>
    </location>
</feature>
<dbReference type="InterPro" id="IPR054708">
    <property type="entry name" value="MTPAP-like_central"/>
</dbReference>
<dbReference type="PANTHER" id="PTHR12271:SF40">
    <property type="entry name" value="POLY(A) RNA POLYMERASE GLD2"/>
    <property type="match status" value="1"/>
</dbReference>
<organism evidence="2">
    <name type="scientific">Aedes albopictus</name>
    <name type="common">Asian tiger mosquito</name>
    <name type="synonym">Stegomyia albopicta</name>
    <dbReference type="NCBI Taxonomy" id="7160"/>
    <lineage>
        <taxon>Eukaryota</taxon>
        <taxon>Metazoa</taxon>
        <taxon>Ecdysozoa</taxon>
        <taxon>Arthropoda</taxon>
        <taxon>Hexapoda</taxon>
        <taxon>Insecta</taxon>
        <taxon>Pterygota</taxon>
        <taxon>Neoptera</taxon>
        <taxon>Endopterygota</taxon>
        <taxon>Diptera</taxon>
        <taxon>Nematocera</taxon>
        <taxon>Culicoidea</taxon>
        <taxon>Culicidae</taxon>
        <taxon>Culicinae</taxon>
        <taxon>Aedini</taxon>
        <taxon>Aedes</taxon>
        <taxon>Stegomyia</taxon>
    </lineage>
</organism>
<dbReference type="GO" id="GO:0031123">
    <property type="term" value="P:RNA 3'-end processing"/>
    <property type="evidence" value="ECO:0007669"/>
    <property type="project" value="TreeGrafter"/>
</dbReference>
<dbReference type="GO" id="GO:0016779">
    <property type="term" value="F:nucleotidyltransferase activity"/>
    <property type="evidence" value="ECO:0007669"/>
    <property type="project" value="TreeGrafter"/>
</dbReference>
<dbReference type="EMBL" id="GAPW01000762">
    <property type="protein sequence ID" value="JAC12836.1"/>
    <property type="molecule type" value="mRNA"/>
</dbReference>
<dbReference type="Pfam" id="PF22600">
    <property type="entry name" value="MTPAP-like_central"/>
    <property type="match status" value="1"/>
</dbReference>
<dbReference type="SUPFAM" id="SSF81301">
    <property type="entry name" value="Nucleotidyltransferase"/>
    <property type="match status" value="1"/>
</dbReference>
<evidence type="ECO:0000259" key="1">
    <source>
        <dbReference type="Pfam" id="PF22600"/>
    </source>
</evidence>
<dbReference type="AlphaFoldDB" id="A0A023EV12"/>
<name>A0A023EV12_AEDAL</name>
<dbReference type="VEuPathDB" id="VectorBase:AALC636_031764"/>